<reference evidence="8" key="2">
    <citation type="submission" date="2025-05" db="UniProtKB">
        <authorList>
            <consortium name="EnsemblMetazoa"/>
        </authorList>
    </citation>
    <scope>IDENTIFICATION</scope>
    <source>
        <strain evidence="8">Foshan</strain>
    </source>
</reference>
<sequence>MTVSDLTAQLFEADNQMVKCDLNEGKYMACCLLYRGDVVPKDVNAAIAGIKYKRTLRFVDWCPTGFKVGINNKSPVMFAKGDLAPVHRGVSMLASNTAISKAWSTLDHKFDMMYSKRAFVHWYVNEGMEEALFREARENLAALEMDYLEAEKDCEDPTAASEHSSIEEF</sequence>
<dbReference type="PRINTS" id="PR01162">
    <property type="entry name" value="ALPHATUBULIN"/>
</dbReference>
<protein>
    <recommendedName>
        <fullName evidence="7">Tubulin/FtsZ 2-layer sandwich domain-containing protein</fullName>
    </recommendedName>
</protein>
<name>A0ABM1ZEX3_AEDAL</name>
<dbReference type="PANTHER" id="PTHR11588">
    <property type="entry name" value="TUBULIN"/>
    <property type="match status" value="1"/>
</dbReference>
<dbReference type="EnsemblMetazoa" id="AALFPA23_017800.R26074">
    <property type="protein sequence ID" value="AALFPA23_017800.P26074"/>
    <property type="gene ID" value="AALFPA23_017800"/>
</dbReference>
<reference evidence="9" key="1">
    <citation type="journal article" date="2015" name="Proc. Natl. Acad. Sci. U.S.A.">
        <title>Genome sequence of the Asian Tiger mosquito, Aedes albopictus, reveals insights into its biology, genetics, and evolution.</title>
        <authorList>
            <person name="Chen X.G."/>
            <person name="Jiang X."/>
            <person name="Gu J."/>
            <person name="Xu M."/>
            <person name="Wu Y."/>
            <person name="Deng Y."/>
            <person name="Zhang C."/>
            <person name="Bonizzoni M."/>
            <person name="Dermauw W."/>
            <person name="Vontas J."/>
            <person name="Armbruster P."/>
            <person name="Huang X."/>
            <person name="Yang Y."/>
            <person name="Zhang H."/>
            <person name="He W."/>
            <person name="Peng H."/>
            <person name="Liu Y."/>
            <person name="Wu K."/>
            <person name="Chen J."/>
            <person name="Lirakis M."/>
            <person name="Topalis P."/>
            <person name="Van Leeuwen T."/>
            <person name="Hall A.B."/>
            <person name="Jiang X."/>
            <person name="Thorpe C."/>
            <person name="Mueller R.L."/>
            <person name="Sun C."/>
            <person name="Waterhouse R.M."/>
            <person name="Yan G."/>
            <person name="Tu Z.J."/>
            <person name="Fang X."/>
            <person name="James A.A."/>
        </authorList>
    </citation>
    <scope>NUCLEOTIDE SEQUENCE [LARGE SCALE GENOMIC DNA]</scope>
    <source>
        <strain evidence="9">Foshan</strain>
    </source>
</reference>
<dbReference type="SUPFAM" id="SSF55307">
    <property type="entry name" value="Tubulin C-terminal domain-like"/>
    <property type="match status" value="1"/>
</dbReference>
<comment type="catalytic activity">
    <reaction evidence="6">
        <text>GTP + H2O = GDP + phosphate + H(+)</text>
        <dbReference type="Rhea" id="RHEA:19669"/>
        <dbReference type="ChEBI" id="CHEBI:15377"/>
        <dbReference type="ChEBI" id="CHEBI:15378"/>
        <dbReference type="ChEBI" id="CHEBI:37565"/>
        <dbReference type="ChEBI" id="CHEBI:43474"/>
        <dbReference type="ChEBI" id="CHEBI:58189"/>
    </reaction>
    <physiologicalReaction direction="left-to-right" evidence="6">
        <dbReference type="Rhea" id="RHEA:19670"/>
    </physiologicalReaction>
</comment>
<evidence type="ECO:0000256" key="1">
    <source>
        <dbReference type="ARBA" id="ARBA00009636"/>
    </source>
</evidence>
<dbReference type="InterPro" id="IPR018316">
    <property type="entry name" value="Tubulin/FtsZ_2-layer-sand-dom"/>
</dbReference>
<dbReference type="InterPro" id="IPR002452">
    <property type="entry name" value="Alpha_tubulin"/>
</dbReference>
<comment type="similarity">
    <text evidence="1">Belongs to the tubulin family.</text>
</comment>
<evidence type="ECO:0000313" key="9">
    <source>
        <dbReference type="Proteomes" id="UP000069940"/>
    </source>
</evidence>
<proteinExistence type="inferred from homology"/>
<organism evidence="8 9">
    <name type="scientific">Aedes albopictus</name>
    <name type="common">Asian tiger mosquito</name>
    <name type="synonym">Stegomyia albopicta</name>
    <dbReference type="NCBI Taxonomy" id="7160"/>
    <lineage>
        <taxon>Eukaryota</taxon>
        <taxon>Metazoa</taxon>
        <taxon>Ecdysozoa</taxon>
        <taxon>Arthropoda</taxon>
        <taxon>Hexapoda</taxon>
        <taxon>Insecta</taxon>
        <taxon>Pterygota</taxon>
        <taxon>Neoptera</taxon>
        <taxon>Endopterygota</taxon>
        <taxon>Diptera</taxon>
        <taxon>Nematocera</taxon>
        <taxon>Culicoidea</taxon>
        <taxon>Culicidae</taxon>
        <taxon>Culicinae</taxon>
        <taxon>Aedini</taxon>
        <taxon>Aedes</taxon>
        <taxon>Stegomyia</taxon>
    </lineage>
</organism>
<dbReference type="Gene3D" id="1.10.287.600">
    <property type="entry name" value="Helix hairpin bin"/>
    <property type="match status" value="1"/>
</dbReference>
<dbReference type="Proteomes" id="UP000069940">
    <property type="component" value="Unassembled WGS sequence"/>
</dbReference>
<evidence type="ECO:0000256" key="2">
    <source>
        <dbReference type="ARBA" id="ARBA00022701"/>
    </source>
</evidence>
<dbReference type="GeneID" id="115254157"/>
<dbReference type="Gene3D" id="3.30.1330.20">
    <property type="entry name" value="Tubulin/FtsZ, C-terminal domain"/>
    <property type="match status" value="1"/>
</dbReference>
<evidence type="ECO:0000256" key="3">
    <source>
        <dbReference type="ARBA" id="ARBA00022741"/>
    </source>
</evidence>
<evidence type="ECO:0000259" key="7">
    <source>
        <dbReference type="SMART" id="SM00865"/>
    </source>
</evidence>
<keyword evidence="2" id="KW-0493">Microtubule</keyword>
<evidence type="ECO:0000313" key="8">
    <source>
        <dbReference type="EnsemblMetazoa" id="AALFPA23_017800.P26074"/>
    </source>
</evidence>
<evidence type="ECO:0000256" key="4">
    <source>
        <dbReference type="ARBA" id="ARBA00022801"/>
    </source>
</evidence>
<dbReference type="InterPro" id="IPR000217">
    <property type="entry name" value="Tubulin"/>
</dbReference>
<accession>A0ABM1ZEX3</accession>
<keyword evidence="9" id="KW-1185">Reference proteome</keyword>
<dbReference type="RefSeq" id="XP_062699454.1">
    <property type="nucleotide sequence ID" value="XM_062843470.1"/>
</dbReference>
<keyword evidence="3" id="KW-0547">Nucleotide-binding</keyword>
<dbReference type="InterPro" id="IPR008280">
    <property type="entry name" value="Tub_FtsZ_C"/>
</dbReference>
<dbReference type="SMART" id="SM00865">
    <property type="entry name" value="Tubulin_C"/>
    <property type="match status" value="1"/>
</dbReference>
<feature type="domain" description="Tubulin/FtsZ 2-layer sandwich" evidence="7">
    <location>
        <begin position="1"/>
        <end position="108"/>
    </location>
</feature>
<keyword evidence="5" id="KW-0342">GTP-binding</keyword>
<evidence type="ECO:0000256" key="6">
    <source>
        <dbReference type="ARBA" id="ARBA00049117"/>
    </source>
</evidence>
<dbReference type="InterPro" id="IPR023123">
    <property type="entry name" value="Tubulin_C"/>
</dbReference>
<evidence type="ECO:0000256" key="5">
    <source>
        <dbReference type="ARBA" id="ARBA00023134"/>
    </source>
</evidence>
<keyword evidence="4" id="KW-0378">Hydrolase</keyword>
<dbReference type="Pfam" id="PF03953">
    <property type="entry name" value="Tubulin_C"/>
    <property type="match status" value="1"/>
</dbReference>
<dbReference type="InterPro" id="IPR037103">
    <property type="entry name" value="Tubulin/FtsZ-like_C"/>
</dbReference>